<comment type="catalytic activity">
    <reaction evidence="1">
        <text>[protein]-peptidylproline (omega=180) = [protein]-peptidylproline (omega=0)</text>
        <dbReference type="Rhea" id="RHEA:16237"/>
        <dbReference type="Rhea" id="RHEA-COMP:10747"/>
        <dbReference type="Rhea" id="RHEA-COMP:10748"/>
        <dbReference type="ChEBI" id="CHEBI:83833"/>
        <dbReference type="ChEBI" id="CHEBI:83834"/>
        <dbReference type="EC" id="5.2.1.8"/>
    </reaction>
</comment>
<dbReference type="InterPro" id="IPR008881">
    <property type="entry name" value="Trigger_fac_ribosome-bd_bac"/>
</dbReference>
<dbReference type="PIRSF" id="PIRSF003095">
    <property type="entry name" value="Trigger_factor"/>
    <property type="match status" value="1"/>
</dbReference>
<evidence type="ECO:0000256" key="2">
    <source>
        <dbReference type="ARBA" id="ARBA00005464"/>
    </source>
</evidence>
<feature type="domain" description="Trigger factor ribosome-binding bacterial" evidence="8">
    <location>
        <begin position="1"/>
        <end position="144"/>
    </location>
</feature>
<dbReference type="GO" id="GO:0043022">
    <property type="term" value="F:ribosome binding"/>
    <property type="evidence" value="ECO:0007669"/>
    <property type="project" value="TreeGrafter"/>
</dbReference>
<dbReference type="SUPFAM" id="SSF102735">
    <property type="entry name" value="Trigger factor ribosome-binding domain"/>
    <property type="match status" value="1"/>
</dbReference>
<protein>
    <recommendedName>
        <fullName evidence="3">peptidylprolyl isomerase</fullName>
        <ecNumber evidence="3">5.2.1.8</ecNumber>
    </recommendedName>
</protein>
<dbReference type="NCBIfam" id="TIGR00115">
    <property type="entry name" value="tig"/>
    <property type="match status" value="1"/>
</dbReference>
<evidence type="ECO:0000256" key="5">
    <source>
        <dbReference type="ARBA" id="ARBA00023186"/>
    </source>
</evidence>
<keyword evidence="5" id="KW-0143">Chaperone</keyword>
<dbReference type="GO" id="GO:0044183">
    <property type="term" value="F:protein folding chaperone"/>
    <property type="evidence" value="ECO:0007669"/>
    <property type="project" value="TreeGrafter"/>
</dbReference>
<dbReference type="PANTHER" id="PTHR30560">
    <property type="entry name" value="TRIGGER FACTOR CHAPERONE AND PEPTIDYL-PROLYL CIS/TRANS ISOMERASE"/>
    <property type="match status" value="1"/>
</dbReference>
<dbReference type="EMBL" id="CAEZXP010000005">
    <property type="protein sequence ID" value="CAB4703711.1"/>
    <property type="molecule type" value="Genomic_DNA"/>
</dbReference>
<name>A0A6J6PW76_9ZZZZ</name>
<dbReference type="EC" id="5.2.1.8" evidence="3"/>
<dbReference type="Gene3D" id="1.10.3120.10">
    <property type="entry name" value="Trigger factor, C-terminal domain"/>
    <property type="match status" value="1"/>
</dbReference>
<dbReference type="SUPFAM" id="SSF54534">
    <property type="entry name" value="FKBP-like"/>
    <property type="match status" value="1"/>
</dbReference>
<dbReference type="InterPro" id="IPR037041">
    <property type="entry name" value="Trigger_fac_C_sf"/>
</dbReference>
<dbReference type="InterPro" id="IPR027304">
    <property type="entry name" value="Trigger_fact/SurA_dom_sf"/>
</dbReference>
<dbReference type="InterPro" id="IPR036611">
    <property type="entry name" value="Trigger_fac_ribosome-bd_sf"/>
</dbReference>
<keyword evidence="6" id="KW-0413">Isomerase</keyword>
<proteinExistence type="inferred from homology"/>
<evidence type="ECO:0000256" key="3">
    <source>
        <dbReference type="ARBA" id="ARBA00013194"/>
    </source>
</evidence>
<dbReference type="Pfam" id="PF05698">
    <property type="entry name" value="Trigger_C"/>
    <property type="match status" value="1"/>
</dbReference>
<dbReference type="Gene3D" id="3.10.50.40">
    <property type="match status" value="1"/>
</dbReference>
<dbReference type="HAMAP" id="MF_00303">
    <property type="entry name" value="Trigger_factor_Tig"/>
    <property type="match status" value="1"/>
</dbReference>
<dbReference type="GO" id="GO:0051083">
    <property type="term" value="P:'de novo' cotranslational protein folding"/>
    <property type="evidence" value="ECO:0007669"/>
    <property type="project" value="TreeGrafter"/>
</dbReference>
<gene>
    <name evidence="10" type="ORF">UFOPK2399_01526</name>
</gene>
<evidence type="ECO:0000256" key="1">
    <source>
        <dbReference type="ARBA" id="ARBA00000971"/>
    </source>
</evidence>
<evidence type="ECO:0000259" key="9">
    <source>
        <dbReference type="Pfam" id="PF05698"/>
    </source>
</evidence>
<dbReference type="AlphaFoldDB" id="A0A6J6PW76"/>
<dbReference type="Gene3D" id="3.30.70.1050">
    <property type="entry name" value="Trigger factor ribosome-binding domain"/>
    <property type="match status" value="1"/>
</dbReference>
<evidence type="ECO:0000259" key="8">
    <source>
        <dbReference type="Pfam" id="PF05697"/>
    </source>
</evidence>
<dbReference type="InterPro" id="IPR046357">
    <property type="entry name" value="PPIase_dom_sf"/>
</dbReference>
<dbReference type="SUPFAM" id="SSF109998">
    <property type="entry name" value="Triger factor/SurA peptide-binding domain-like"/>
    <property type="match status" value="1"/>
</dbReference>
<evidence type="ECO:0000313" key="10">
    <source>
        <dbReference type="EMBL" id="CAB4703711.1"/>
    </source>
</evidence>
<dbReference type="GO" id="GO:0043335">
    <property type="term" value="P:protein unfolding"/>
    <property type="evidence" value="ECO:0007669"/>
    <property type="project" value="TreeGrafter"/>
</dbReference>
<dbReference type="PANTHER" id="PTHR30560:SF3">
    <property type="entry name" value="TRIGGER FACTOR-LIKE PROTEIN TIG, CHLOROPLASTIC"/>
    <property type="match status" value="1"/>
</dbReference>
<dbReference type="GO" id="GO:0003755">
    <property type="term" value="F:peptidyl-prolyl cis-trans isomerase activity"/>
    <property type="evidence" value="ECO:0007669"/>
    <property type="project" value="UniProtKB-KW"/>
</dbReference>
<dbReference type="Pfam" id="PF05697">
    <property type="entry name" value="Trigger_N"/>
    <property type="match status" value="1"/>
</dbReference>
<dbReference type="InterPro" id="IPR005215">
    <property type="entry name" value="Trig_fac"/>
</dbReference>
<feature type="compositionally biased region" description="Basic and acidic residues" evidence="7">
    <location>
        <begin position="419"/>
        <end position="435"/>
    </location>
</feature>
<evidence type="ECO:0000256" key="7">
    <source>
        <dbReference type="SAM" id="MobiDB-lite"/>
    </source>
</evidence>
<comment type="similarity">
    <text evidence="2">Belongs to the FKBP-type PPIase family. Tig subfamily.</text>
</comment>
<feature type="region of interest" description="Disordered" evidence="7">
    <location>
        <begin position="419"/>
        <end position="443"/>
    </location>
</feature>
<reference evidence="10" key="1">
    <citation type="submission" date="2020-05" db="EMBL/GenBank/DDBJ databases">
        <authorList>
            <person name="Chiriac C."/>
            <person name="Salcher M."/>
            <person name="Ghai R."/>
            <person name="Kavagutti S V."/>
        </authorList>
    </citation>
    <scope>NUCLEOTIDE SEQUENCE</scope>
</reference>
<accession>A0A6J6PW76</accession>
<keyword evidence="4" id="KW-0697">Rotamase</keyword>
<evidence type="ECO:0000256" key="4">
    <source>
        <dbReference type="ARBA" id="ARBA00023110"/>
    </source>
</evidence>
<organism evidence="10">
    <name type="scientific">freshwater metagenome</name>
    <dbReference type="NCBI Taxonomy" id="449393"/>
    <lineage>
        <taxon>unclassified sequences</taxon>
        <taxon>metagenomes</taxon>
        <taxon>ecological metagenomes</taxon>
    </lineage>
</organism>
<sequence length="443" mass="48956">METKVEQLDGGRVRLTVEVPAHDVAHAVSHATHDLAESVKIPGFRKGKVPMPVLVSKIGKDRIYSEAVDSHLTSWFWSAANRARVRPAVFPNFDFDLPVNDTDDWSFTAEFAVQELPTPADWSALEVPKFDAKVPDSIVSTNLEVLQRGYAELSPAEGRMAAFGDVAVVDIVAPEGAAQRGLVVELGSDRLIEEIENGIRDLTVGESHDVTYELSDGSKRLATITLTALYEKVLPPLDDDFAKTVSEFDSFDALKGDIVEKLQAELDGEIEDRFRAASIDALVRASDVEASPLVVDVRFRDLWNNFLQSIQSRGIDPGQYLSLSGVTPEELERRLRAEATISVGRELLIEAVADKLGIAVSEEDLRAELKEQGESDEDIEDFIANRDSSAAREHLRFRRAVERIASEVKPIAPELAEARESIWTPEKEQEQKGAETKLWTPGS</sequence>
<dbReference type="InterPro" id="IPR008880">
    <property type="entry name" value="Trigger_fac_C"/>
</dbReference>
<evidence type="ECO:0000256" key="6">
    <source>
        <dbReference type="ARBA" id="ARBA00023235"/>
    </source>
</evidence>
<feature type="domain" description="Trigger factor C-terminal" evidence="9">
    <location>
        <begin position="252"/>
        <end position="404"/>
    </location>
</feature>
<dbReference type="GO" id="GO:0015031">
    <property type="term" value="P:protein transport"/>
    <property type="evidence" value="ECO:0007669"/>
    <property type="project" value="InterPro"/>
</dbReference>